<evidence type="ECO:0000259" key="9">
    <source>
        <dbReference type="Pfam" id="PF13145"/>
    </source>
</evidence>
<evidence type="ECO:0000313" key="10">
    <source>
        <dbReference type="EMBL" id="CAA6812133.1"/>
    </source>
</evidence>
<comment type="similarity">
    <text evidence="7">Belongs to the PpiD chaperone family.</text>
</comment>
<dbReference type="SUPFAM" id="SSF109998">
    <property type="entry name" value="Triger factor/SurA peptide-binding domain-like"/>
    <property type="match status" value="1"/>
</dbReference>
<feature type="transmembrane region" description="Helical" evidence="8">
    <location>
        <begin position="12"/>
        <end position="34"/>
    </location>
</feature>
<accession>A0A6S6TAJ0</accession>
<dbReference type="EMBL" id="CACVAW010000046">
    <property type="protein sequence ID" value="CAA6812133.1"/>
    <property type="molecule type" value="Genomic_DNA"/>
</dbReference>
<proteinExistence type="inferred from homology"/>
<evidence type="ECO:0000256" key="8">
    <source>
        <dbReference type="SAM" id="Phobius"/>
    </source>
</evidence>
<organism evidence="10">
    <name type="scientific">uncultured Campylobacterales bacterium</name>
    <dbReference type="NCBI Taxonomy" id="352960"/>
    <lineage>
        <taxon>Bacteria</taxon>
        <taxon>Pseudomonadati</taxon>
        <taxon>Campylobacterota</taxon>
        <taxon>Epsilonproteobacteria</taxon>
        <taxon>Campylobacterales</taxon>
        <taxon>environmental samples</taxon>
    </lineage>
</organism>
<evidence type="ECO:0000256" key="3">
    <source>
        <dbReference type="ARBA" id="ARBA00022692"/>
    </source>
</evidence>
<protein>
    <submittedName>
        <fullName evidence="10">Peptidylprolyl isomerase</fullName>
    </submittedName>
</protein>
<gene>
    <name evidence="10" type="ORF">HELGO_WM52210</name>
</gene>
<dbReference type="Pfam" id="PF13145">
    <property type="entry name" value="Rotamase_2"/>
    <property type="match status" value="1"/>
</dbReference>
<dbReference type="InterPro" id="IPR000297">
    <property type="entry name" value="PPIase_PpiC"/>
</dbReference>
<comment type="subcellular location">
    <subcellularLocation>
        <location evidence="1">Cell membrane</location>
        <topology evidence="1">Single-pass type II membrane protein</topology>
    </subcellularLocation>
</comment>
<dbReference type="PANTHER" id="PTHR47529:SF1">
    <property type="entry name" value="PERIPLASMIC CHAPERONE PPID"/>
    <property type="match status" value="1"/>
</dbReference>
<keyword evidence="10" id="KW-0413">Isomerase</keyword>
<evidence type="ECO:0000256" key="7">
    <source>
        <dbReference type="ARBA" id="ARBA00038408"/>
    </source>
</evidence>
<keyword evidence="5 8" id="KW-0472">Membrane</keyword>
<dbReference type="Pfam" id="PF13624">
    <property type="entry name" value="SurA_N_3"/>
    <property type="match status" value="1"/>
</dbReference>
<dbReference type="GO" id="GO:0003755">
    <property type="term" value="F:peptidyl-prolyl cis-trans isomerase activity"/>
    <property type="evidence" value="ECO:0007669"/>
    <property type="project" value="InterPro"/>
</dbReference>
<evidence type="ECO:0000256" key="4">
    <source>
        <dbReference type="ARBA" id="ARBA00022989"/>
    </source>
</evidence>
<name>A0A6S6TAJ0_9BACT</name>
<keyword evidence="3 8" id="KW-0812">Transmembrane</keyword>
<keyword evidence="6" id="KW-0143">Chaperone</keyword>
<feature type="domain" description="PpiC" evidence="9">
    <location>
        <begin position="239"/>
        <end position="347"/>
    </location>
</feature>
<dbReference type="SUPFAM" id="SSF54534">
    <property type="entry name" value="FKBP-like"/>
    <property type="match status" value="1"/>
</dbReference>
<dbReference type="AlphaFoldDB" id="A0A6S6TAJ0"/>
<reference evidence="10" key="1">
    <citation type="submission" date="2020-01" db="EMBL/GenBank/DDBJ databases">
        <authorList>
            <person name="Meier V. D."/>
            <person name="Meier V D."/>
        </authorList>
    </citation>
    <scope>NUCLEOTIDE SEQUENCE</scope>
    <source>
        <strain evidence="10">HLG_WM_MAG_12</strain>
    </source>
</reference>
<keyword evidence="4 8" id="KW-1133">Transmembrane helix</keyword>
<evidence type="ECO:0000256" key="6">
    <source>
        <dbReference type="ARBA" id="ARBA00023186"/>
    </source>
</evidence>
<evidence type="ECO:0000256" key="2">
    <source>
        <dbReference type="ARBA" id="ARBA00022475"/>
    </source>
</evidence>
<dbReference type="InterPro" id="IPR027304">
    <property type="entry name" value="Trigger_fact/SurA_dom_sf"/>
</dbReference>
<evidence type="ECO:0000256" key="5">
    <source>
        <dbReference type="ARBA" id="ARBA00023136"/>
    </source>
</evidence>
<dbReference type="PANTHER" id="PTHR47529">
    <property type="entry name" value="PEPTIDYL-PROLYL CIS-TRANS ISOMERASE D"/>
    <property type="match status" value="1"/>
</dbReference>
<keyword evidence="2" id="KW-1003">Cell membrane</keyword>
<dbReference type="Gene3D" id="1.10.4030.10">
    <property type="entry name" value="Porin chaperone SurA, peptide-binding domain"/>
    <property type="match status" value="1"/>
</dbReference>
<sequence>MITWLQKNKKYTHIAIWISTIAFVGAGFVGWGAYDFNSNRANSVATVGGEKITLRDLQFSYNNLYSYYAQALGEKFNKEEAKKLNLEAIALQNLIDQAMVISIAKDFGLNVNDSEIRKDLASTKEFQTNSVFDKEKYYNLLKNSNISPKEYENTLKKQILTQKLINALETKPTKLEYNTLSAATSLEDKISIEIVKSDVDIEPKENETFKRWQKTKNLYLSLKSYSLDTYKINLDENLSENEIKDFYSKNKKDYGDYDISRELIKTDLAYDKTEKTAIKTYLKLKNGKIDFKSSATVDATSDFPMAKVQELKIGQVSKPIKVSSGYMVIKLNKINSASPLDYKSAKNLVIADLKKDILKETLKEKANEKLKNFKGKDVGYVSYSNYEIDGLSVTEGYELVKQIFSSNTKSGFKVYDDKSVIYKITDQRIASTDEKNEYLLNTQIQSIKASFLNKNLISLYKDKYKVNRFR</sequence>
<dbReference type="GO" id="GO:0005886">
    <property type="term" value="C:plasma membrane"/>
    <property type="evidence" value="ECO:0007669"/>
    <property type="project" value="UniProtKB-SubCell"/>
</dbReference>
<dbReference type="InterPro" id="IPR052029">
    <property type="entry name" value="PpiD_chaperone"/>
</dbReference>
<evidence type="ECO:0000256" key="1">
    <source>
        <dbReference type="ARBA" id="ARBA00004401"/>
    </source>
</evidence>